<dbReference type="EC" id="2.3.3.9" evidence="10 11"/>
<dbReference type="NCBIfam" id="NF002825">
    <property type="entry name" value="PRK02999.1"/>
    <property type="match status" value="1"/>
</dbReference>
<evidence type="ECO:0000259" key="16">
    <source>
        <dbReference type="Pfam" id="PF20659"/>
    </source>
</evidence>
<comment type="function">
    <text evidence="10">Involved in the glycolate utilization. Catalyzes the condensation and subsequent hydrolysis of acetyl-coenzyme A (acetyl-CoA) and glyoxylate to form malate and CoA.</text>
</comment>
<feature type="binding site" evidence="10">
    <location>
        <position position="534"/>
    </location>
    <ligand>
        <name>acetyl-CoA</name>
        <dbReference type="ChEBI" id="CHEBI:57288"/>
    </ligand>
</feature>
<organism evidence="17 18">
    <name type="scientific">Bacillus daqingensis</name>
    <dbReference type="NCBI Taxonomy" id="872396"/>
    <lineage>
        <taxon>Bacteria</taxon>
        <taxon>Bacillati</taxon>
        <taxon>Bacillota</taxon>
        <taxon>Bacilli</taxon>
        <taxon>Bacillales</taxon>
        <taxon>Bacillaceae</taxon>
        <taxon>Bacillus</taxon>
    </lineage>
</organism>
<comment type="caution">
    <text evidence="17">The sequence shown here is derived from an EMBL/GenBank/DDBJ whole genome shotgun (WGS) entry which is preliminary data.</text>
</comment>
<feature type="domain" description="Malate synthase C-terminal" evidence="16">
    <location>
        <begin position="583"/>
        <end position="676"/>
    </location>
</feature>
<evidence type="ECO:0000256" key="12">
    <source>
        <dbReference type="RuleBase" id="RU003572"/>
    </source>
</evidence>
<keyword evidence="4 10" id="KW-0816">Tricarboxylic acid cycle</keyword>
<dbReference type="SUPFAM" id="SSF51645">
    <property type="entry name" value="Malate synthase G"/>
    <property type="match status" value="1"/>
</dbReference>
<dbReference type="PANTHER" id="PTHR42739:SF1">
    <property type="entry name" value="MALATE SYNTHASE G"/>
    <property type="match status" value="1"/>
</dbReference>
<dbReference type="GO" id="GO:0004474">
    <property type="term" value="F:malate synthase activity"/>
    <property type="evidence" value="ECO:0007669"/>
    <property type="project" value="UniProtKB-EC"/>
</dbReference>
<evidence type="ECO:0000256" key="8">
    <source>
        <dbReference type="ARBA" id="ARBA00023097"/>
    </source>
</evidence>
<comment type="subcellular location">
    <subcellularLocation>
        <location evidence="10 12">Cytoplasm</location>
    </subcellularLocation>
</comment>
<feature type="binding site" evidence="10">
    <location>
        <begin position="120"/>
        <end position="121"/>
    </location>
    <ligand>
        <name>acetyl-CoA</name>
        <dbReference type="ChEBI" id="CHEBI:57288"/>
    </ligand>
</feature>
<feature type="binding site" evidence="10">
    <location>
        <position position="425"/>
    </location>
    <ligand>
        <name>glyoxylate</name>
        <dbReference type="ChEBI" id="CHEBI:36655"/>
    </ligand>
</feature>
<keyword evidence="7 10" id="KW-0460">Magnesium</keyword>
<dbReference type="NCBIfam" id="TIGR01345">
    <property type="entry name" value="malate_syn_G"/>
    <property type="match status" value="1"/>
</dbReference>
<evidence type="ECO:0000256" key="11">
    <source>
        <dbReference type="NCBIfam" id="TIGR01345"/>
    </source>
</evidence>
<evidence type="ECO:0000313" key="18">
    <source>
        <dbReference type="Proteomes" id="UP001595896"/>
    </source>
</evidence>
<feature type="domain" description="Malate synthase G alpha-beta insertion" evidence="15">
    <location>
        <begin position="155"/>
        <end position="228"/>
    </location>
</feature>
<comment type="caution">
    <text evidence="10">Lacks conserved residue(s) required for the propagation of feature annotation.</text>
</comment>
<keyword evidence="2 10" id="KW-0329">Glyoxylate bypass</keyword>
<dbReference type="Pfam" id="PF20658">
    <property type="entry name" value="MSG_insertion"/>
    <property type="match status" value="1"/>
</dbReference>
<keyword evidence="6 10" id="KW-0479">Metal-binding</keyword>
<comment type="subunit">
    <text evidence="10">Monomer.</text>
</comment>
<dbReference type="Pfam" id="PF01274">
    <property type="entry name" value="MS_TIM-barrel"/>
    <property type="match status" value="1"/>
</dbReference>
<evidence type="ECO:0000259" key="13">
    <source>
        <dbReference type="Pfam" id="PF01274"/>
    </source>
</evidence>
<evidence type="ECO:0000256" key="1">
    <source>
        <dbReference type="ARBA" id="ARBA00001946"/>
    </source>
</evidence>
<keyword evidence="3 10" id="KW-0963">Cytoplasm</keyword>
<feature type="binding site" evidence="10">
    <location>
        <position position="453"/>
    </location>
    <ligand>
        <name>Mg(2+)</name>
        <dbReference type="ChEBI" id="CHEBI:18420"/>
    </ligand>
</feature>
<evidence type="ECO:0000256" key="5">
    <source>
        <dbReference type="ARBA" id="ARBA00022679"/>
    </source>
</evidence>
<reference evidence="18" key="1">
    <citation type="journal article" date="2019" name="Int. J. Syst. Evol. Microbiol.">
        <title>The Global Catalogue of Microorganisms (GCM) 10K type strain sequencing project: providing services to taxonomists for standard genome sequencing and annotation.</title>
        <authorList>
            <consortium name="The Broad Institute Genomics Platform"/>
            <consortium name="The Broad Institute Genome Sequencing Center for Infectious Disease"/>
            <person name="Wu L."/>
            <person name="Ma J."/>
        </authorList>
    </citation>
    <scope>NUCLEOTIDE SEQUENCE [LARGE SCALE GENOMIC DNA]</scope>
    <source>
        <strain evidence="18">JCM 12165</strain>
    </source>
</reference>
<dbReference type="EMBL" id="JBHSGK010000005">
    <property type="protein sequence ID" value="MFC4736454.1"/>
    <property type="molecule type" value="Genomic_DNA"/>
</dbReference>
<proteinExistence type="inferred from homology"/>
<comment type="pathway">
    <text evidence="10 12">Carbohydrate metabolism; glyoxylate cycle; (S)-malate from isocitrate: step 2/2.</text>
</comment>
<dbReference type="InterPro" id="IPR046363">
    <property type="entry name" value="MS_N_TIM-barrel_dom"/>
</dbReference>
<dbReference type="InterPro" id="IPR044856">
    <property type="entry name" value="Malate_synth_C_sf"/>
</dbReference>
<dbReference type="Pfam" id="PF20659">
    <property type="entry name" value="MS_C"/>
    <property type="match status" value="1"/>
</dbReference>
<evidence type="ECO:0000256" key="7">
    <source>
        <dbReference type="ARBA" id="ARBA00022842"/>
    </source>
</evidence>
<dbReference type="InterPro" id="IPR006253">
    <property type="entry name" value="Malate_synthG"/>
</dbReference>
<feature type="binding site" evidence="10">
    <location>
        <position position="269"/>
    </location>
    <ligand>
        <name>acetyl-CoA</name>
        <dbReference type="ChEBI" id="CHEBI:57288"/>
    </ligand>
</feature>
<dbReference type="RefSeq" id="WP_377909095.1">
    <property type="nucleotide sequence ID" value="NZ_JBHSGK010000005.1"/>
</dbReference>
<evidence type="ECO:0000256" key="6">
    <source>
        <dbReference type="ARBA" id="ARBA00022723"/>
    </source>
</evidence>
<accession>A0ABV9NY53</accession>
<keyword evidence="18" id="KW-1185">Reference proteome</keyword>
<evidence type="ECO:0000256" key="9">
    <source>
        <dbReference type="ARBA" id="ARBA00047918"/>
    </source>
</evidence>
<dbReference type="InterPro" id="IPR048356">
    <property type="entry name" value="MS_N"/>
</dbReference>
<feature type="binding site" evidence="10">
    <location>
        <position position="306"/>
    </location>
    <ligand>
        <name>acetyl-CoA</name>
        <dbReference type="ChEBI" id="CHEBI:57288"/>
    </ligand>
</feature>
<name>A0ABV9NY53_9BACI</name>
<dbReference type="Proteomes" id="UP001595896">
    <property type="component" value="Unassembled WGS sequence"/>
</dbReference>
<feature type="binding site" evidence="10">
    <location>
        <position position="425"/>
    </location>
    <ligand>
        <name>Mg(2+)</name>
        <dbReference type="ChEBI" id="CHEBI:18420"/>
    </ligand>
</feature>
<feature type="binding site" evidence="10">
    <location>
        <position position="113"/>
    </location>
    <ligand>
        <name>acetyl-CoA</name>
        <dbReference type="ChEBI" id="CHEBI:57288"/>
    </ligand>
</feature>
<feature type="binding site" evidence="10">
    <location>
        <position position="333"/>
    </location>
    <ligand>
        <name>glyoxylate</name>
        <dbReference type="ChEBI" id="CHEBI:36655"/>
    </ligand>
</feature>
<dbReference type="InterPro" id="IPR048357">
    <property type="entry name" value="MSG_insertion"/>
</dbReference>
<dbReference type="InterPro" id="IPR011076">
    <property type="entry name" value="Malate_synth_sf"/>
</dbReference>
<keyword evidence="5 10" id="KW-0808">Transferase</keyword>
<dbReference type="InterPro" id="IPR001465">
    <property type="entry name" value="Malate_synthase_TIM"/>
</dbReference>
<feature type="modified residue" description="Cysteine sulfenic acid (-SOH)" evidence="10">
    <location>
        <position position="609"/>
    </location>
</feature>
<comment type="catalytic activity">
    <reaction evidence="9 10 12">
        <text>glyoxylate + acetyl-CoA + H2O = (S)-malate + CoA + H(+)</text>
        <dbReference type="Rhea" id="RHEA:18181"/>
        <dbReference type="ChEBI" id="CHEBI:15377"/>
        <dbReference type="ChEBI" id="CHEBI:15378"/>
        <dbReference type="ChEBI" id="CHEBI:15589"/>
        <dbReference type="ChEBI" id="CHEBI:36655"/>
        <dbReference type="ChEBI" id="CHEBI:57287"/>
        <dbReference type="ChEBI" id="CHEBI:57288"/>
        <dbReference type="EC" id="2.3.3.9"/>
    </reaction>
</comment>
<evidence type="ECO:0000256" key="3">
    <source>
        <dbReference type="ARBA" id="ARBA00022490"/>
    </source>
</evidence>
<evidence type="ECO:0000259" key="15">
    <source>
        <dbReference type="Pfam" id="PF20658"/>
    </source>
</evidence>
<keyword evidence="17" id="KW-0012">Acyltransferase</keyword>
<evidence type="ECO:0000313" key="17">
    <source>
        <dbReference type="EMBL" id="MFC4736454.1"/>
    </source>
</evidence>
<keyword evidence="8 10" id="KW-0558">Oxidation</keyword>
<dbReference type="Gene3D" id="3.20.20.360">
    <property type="entry name" value="Malate synthase, domain 3"/>
    <property type="match status" value="2"/>
</dbReference>
<sequence length="719" mass="80746">MEAVRIGSLRVHPKLKAFVEEELLPGTDVSPETFWEGAGRLINGLKPENDRLLAERRAFQKQLDSWYETHDVTDDQEGYLREIGYLEDEPEAFTVKTSGIDQEINQQPGPQLVVPLSNPRYVLNAANARWGSLYDSLYGSDILSEEDGKERGTSYNPKRGEDVIRWAKEMLDQHMPLADGSHAEVQHYRIRSGKLEAELPDRQTTLAADQLKGWRGQEEEPEAILLEHHHLHMEIQIDRNHPIGKTDAAGVKDILTEAAITSIMDAEDSVAAVDTEEKTAVYRSWLGLMKGTLETSFTKGGRTVTRRLEEDRTYRSPSGGDVTLSGRVLMLVRNVGHLMTTDMITLEDGSEAPEGIIDGLVTAAAALHDLKGNSPFQNSAEGSIYIVKPKMHGSKEVAFTNHLMTEIEKLYGLAANTIKIGVMDEERRTSLNLRACIREVKDRIFFINTGFLDRTGDEIHTSFHAGPMIRKAEMKASSWLGSYEEQNVSAGLRVRLHERGQIGKGMWAMPDEMKQMMEQKDGQLLAGGSTAWVPSPTAAVLHALHYHQVDVREVHRSKLEQEPPQSRMLDVPVAADRSWSTEEIQEELENNAQGILGYVVRWVEHGIGCSKVPDIHGTNLMEDRATLRISSQHIANWLAHGVCSEDQVRQVMAKMAALVDKQNADDPEYRAMTADLERSDAFQAALELVLEGGRQPNGYTEPILHRRRREFKQRQYVSQ</sequence>
<protein>
    <recommendedName>
        <fullName evidence="10 11">Malate synthase G</fullName>
        <ecNumber evidence="10 11">2.3.3.9</ecNumber>
    </recommendedName>
</protein>
<feature type="domain" description="Malate synthase N-terminal" evidence="14">
    <location>
        <begin position="15"/>
        <end position="67"/>
    </location>
</feature>
<dbReference type="Gene3D" id="1.20.1220.12">
    <property type="entry name" value="Malate synthase, domain III"/>
    <property type="match status" value="1"/>
</dbReference>
<dbReference type="PANTHER" id="PTHR42739">
    <property type="entry name" value="MALATE SYNTHASE G"/>
    <property type="match status" value="1"/>
</dbReference>
<feature type="active site" description="Proton acceptor" evidence="10">
    <location>
        <position position="333"/>
    </location>
</feature>
<comment type="similarity">
    <text evidence="10 12">Belongs to the malate synthase family. GlcB subfamily.</text>
</comment>
<dbReference type="InterPro" id="IPR048355">
    <property type="entry name" value="MS_C"/>
</dbReference>
<evidence type="ECO:0000256" key="4">
    <source>
        <dbReference type="ARBA" id="ARBA00022532"/>
    </source>
</evidence>
<evidence type="ECO:0000256" key="10">
    <source>
        <dbReference type="HAMAP-Rule" id="MF_00641"/>
    </source>
</evidence>
<feature type="domain" description="Malate synthase TIM barrel" evidence="13">
    <location>
        <begin position="330"/>
        <end position="557"/>
    </location>
</feature>
<evidence type="ECO:0000256" key="2">
    <source>
        <dbReference type="ARBA" id="ARBA00022435"/>
    </source>
</evidence>
<dbReference type="Pfam" id="PF20656">
    <property type="entry name" value="MS_N"/>
    <property type="match status" value="1"/>
</dbReference>
<gene>
    <name evidence="10" type="primary">glcB</name>
    <name evidence="17" type="ORF">ACFO4L_07630</name>
</gene>
<evidence type="ECO:0000259" key="14">
    <source>
        <dbReference type="Pfam" id="PF20656"/>
    </source>
</evidence>
<feature type="active site" description="Proton donor" evidence="10">
    <location>
        <position position="623"/>
    </location>
</feature>
<feature type="binding site" evidence="10">
    <location>
        <begin position="450"/>
        <end position="453"/>
    </location>
    <ligand>
        <name>glyoxylate</name>
        <dbReference type="ChEBI" id="CHEBI:36655"/>
    </ligand>
</feature>
<comment type="cofactor">
    <cofactor evidence="1 10">
        <name>Mg(2+)</name>
        <dbReference type="ChEBI" id="CHEBI:18420"/>
    </cofactor>
</comment>
<dbReference type="HAMAP" id="MF_00641">
    <property type="entry name" value="Malate_synth_G"/>
    <property type="match status" value="1"/>
</dbReference>